<evidence type="ECO:0000313" key="2">
    <source>
        <dbReference type="EMBL" id="KAK7107270.1"/>
    </source>
</evidence>
<dbReference type="Proteomes" id="UP001374579">
    <property type="component" value="Unassembled WGS sequence"/>
</dbReference>
<name>A0AAN9GHT9_9CAEN</name>
<accession>A0AAN9GHT9</accession>
<gene>
    <name evidence="2" type="ORF">V1264_015220</name>
</gene>
<protein>
    <submittedName>
        <fullName evidence="2">Uncharacterized protein</fullName>
    </submittedName>
</protein>
<dbReference type="EMBL" id="JBAMIC010000004">
    <property type="protein sequence ID" value="KAK7107270.1"/>
    <property type="molecule type" value="Genomic_DNA"/>
</dbReference>
<organism evidence="2 3">
    <name type="scientific">Littorina saxatilis</name>
    <dbReference type="NCBI Taxonomy" id="31220"/>
    <lineage>
        <taxon>Eukaryota</taxon>
        <taxon>Metazoa</taxon>
        <taxon>Spiralia</taxon>
        <taxon>Lophotrochozoa</taxon>
        <taxon>Mollusca</taxon>
        <taxon>Gastropoda</taxon>
        <taxon>Caenogastropoda</taxon>
        <taxon>Littorinimorpha</taxon>
        <taxon>Littorinoidea</taxon>
        <taxon>Littorinidae</taxon>
        <taxon>Littorina</taxon>
    </lineage>
</organism>
<proteinExistence type="predicted"/>
<feature type="signal peptide" evidence="1">
    <location>
        <begin position="1"/>
        <end position="16"/>
    </location>
</feature>
<dbReference type="AlphaFoldDB" id="A0AAN9GHT9"/>
<sequence length="78" mass="8419">MKVLIVVALLVAAASAQFFCPDSEAGFQCMELHEHTAFCMSDSNWVCGKCEVKRLSCFGGLEKAKYDSTCSASTKPSC</sequence>
<feature type="chain" id="PRO_5043019679" evidence="1">
    <location>
        <begin position="17"/>
        <end position="78"/>
    </location>
</feature>
<keyword evidence="3" id="KW-1185">Reference proteome</keyword>
<comment type="caution">
    <text evidence="2">The sequence shown here is derived from an EMBL/GenBank/DDBJ whole genome shotgun (WGS) entry which is preliminary data.</text>
</comment>
<keyword evidence="1" id="KW-0732">Signal</keyword>
<evidence type="ECO:0000256" key="1">
    <source>
        <dbReference type="SAM" id="SignalP"/>
    </source>
</evidence>
<evidence type="ECO:0000313" key="3">
    <source>
        <dbReference type="Proteomes" id="UP001374579"/>
    </source>
</evidence>
<reference evidence="2 3" key="1">
    <citation type="submission" date="2024-02" db="EMBL/GenBank/DDBJ databases">
        <title>Chromosome-scale genome assembly of the rough periwinkle Littorina saxatilis.</title>
        <authorList>
            <person name="De Jode A."/>
            <person name="Faria R."/>
            <person name="Formenti G."/>
            <person name="Sims Y."/>
            <person name="Smith T.P."/>
            <person name="Tracey A."/>
            <person name="Wood J.M.D."/>
            <person name="Zagrodzka Z.B."/>
            <person name="Johannesson K."/>
            <person name="Butlin R.K."/>
            <person name="Leder E.H."/>
        </authorList>
    </citation>
    <scope>NUCLEOTIDE SEQUENCE [LARGE SCALE GENOMIC DNA]</scope>
    <source>
        <strain evidence="2">Snail1</strain>
        <tissue evidence="2">Muscle</tissue>
    </source>
</reference>